<organism evidence="3">
    <name type="scientific">Chromera velia CCMP2878</name>
    <dbReference type="NCBI Taxonomy" id="1169474"/>
    <lineage>
        <taxon>Eukaryota</taxon>
        <taxon>Sar</taxon>
        <taxon>Alveolata</taxon>
        <taxon>Colpodellida</taxon>
        <taxon>Chromeraceae</taxon>
        <taxon>Chromera</taxon>
    </lineage>
</organism>
<feature type="compositionally biased region" description="Acidic residues" evidence="1">
    <location>
        <begin position="247"/>
        <end position="258"/>
    </location>
</feature>
<evidence type="ECO:0000313" key="3">
    <source>
        <dbReference type="EMBL" id="CEM51898.1"/>
    </source>
</evidence>
<feature type="signal peptide" evidence="2">
    <location>
        <begin position="1"/>
        <end position="22"/>
    </location>
</feature>
<accession>A0A0G4I4K3</accession>
<protein>
    <submittedName>
        <fullName evidence="3">Uncharacterized protein</fullName>
    </submittedName>
</protein>
<feature type="region of interest" description="Disordered" evidence="1">
    <location>
        <begin position="241"/>
        <end position="325"/>
    </location>
</feature>
<evidence type="ECO:0000256" key="2">
    <source>
        <dbReference type="SAM" id="SignalP"/>
    </source>
</evidence>
<feature type="compositionally biased region" description="Polar residues" evidence="1">
    <location>
        <begin position="305"/>
        <end position="324"/>
    </location>
</feature>
<feature type="compositionally biased region" description="Acidic residues" evidence="1">
    <location>
        <begin position="295"/>
        <end position="304"/>
    </location>
</feature>
<gene>
    <name evidence="3" type="ORF">Cvel_10928</name>
</gene>
<name>A0A0G4I4K3_9ALVE</name>
<evidence type="ECO:0000256" key="1">
    <source>
        <dbReference type="SAM" id="MobiDB-lite"/>
    </source>
</evidence>
<reference evidence="3" key="1">
    <citation type="submission" date="2014-11" db="EMBL/GenBank/DDBJ databases">
        <authorList>
            <person name="Otto D Thomas"/>
            <person name="Naeem Raeece"/>
        </authorList>
    </citation>
    <scope>NUCLEOTIDE SEQUENCE</scope>
</reference>
<dbReference type="VEuPathDB" id="CryptoDB:Cvel_10928"/>
<dbReference type="PhylomeDB" id="A0A0G4I4K3"/>
<dbReference type="EMBL" id="CDMZ01005080">
    <property type="protein sequence ID" value="CEM51898.1"/>
    <property type="molecule type" value="Genomic_DNA"/>
</dbReference>
<sequence>MSHSLIFSLLFAISLFSPGASGAWLKEGGAHEEEPATFLQQRRSFTHSMGSRNPHHMFNAVSNKTEGFSTQPRTIDLRVNVIDRPQTNKGEVKLSHEGKVDEYGFSFFFTGNKDNYEAALGDTYTKFIDAKTYEDFADARTWMHGLFNAWIVLSDELCGKPLAVLDKKKADWTKLTDIQQYDMFHKKSADMVSISPMNKGDFIFFETLKVMHGALPVVDDDANRCPTKCRNSVEFRFVTVKERDLPDESDQQNDDEPEITPGDRNGGSKKSQQGVIEEESEQNTVPVVKPKTDVIEDETDDLTSEENTGVQKKQTELVNDTPTDPSVEFVQVNRLPRAHAHIVGKTQKKTLEAKEIA</sequence>
<dbReference type="AlphaFoldDB" id="A0A0G4I4K3"/>
<proteinExistence type="predicted"/>
<feature type="chain" id="PRO_5005192136" evidence="2">
    <location>
        <begin position="23"/>
        <end position="357"/>
    </location>
</feature>
<keyword evidence="2" id="KW-0732">Signal</keyword>